<gene>
    <name evidence="2" type="ORF">GGQ74_002861</name>
</gene>
<accession>A0A846QVL9</accession>
<reference evidence="2 3" key="1">
    <citation type="submission" date="2020-03" db="EMBL/GenBank/DDBJ databases">
        <title>Genomic Encyclopedia of Type Strains, Phase IV (KMG-IV): sequencing the most valuable type-strain genomes for metagenomic binning, comparative biology and taxonomic classification.</title>
        <authorList>
            <person name="Goeker M."/>
        </authorList>
    </citation>
    <scope>NUCLEOTIDE SEQUENCE [LARGE SCALE GENOMIC DNA]</scope>
    <source>
        <strain evidence="2 3">DSM 24233</strain>
    </source>
</reference>
<dbReference type="EMBL" id="JAATJA010000004">
    <property type="protein sequence ID" value="NJB69164.1"/>
    <property type="molecule type" value="Genomic_DNA"/>
</dbReference>
<name>A0A846QVL9_9BACT</name>
<dbReference type="RefSeq" id="WP_167942256.1">
    <property type="nucleotide sequence ID" value="NZ_JAATJA010000004.1"/>
</dbReference>
<protein>
    <submittedName>
        <fullName evidence="2">Putative RNA-binding protein with EMAP domain</fullName>
    </submittedName>
</protein>
<evidence type="ECO:0000313" key="2">
    <source>
        <dbReference type="EMBL" id="NJB69164.1"/>
    </source>
</evidence>
<feature type="region of interest" description="Disordered" evidence="1">
    <location>
        <begin position="85"/>
        <end position="113"/>
    </location>
</feature>
<comment type="caution">
    <text evidence="2">The sequence shown here is derived from an EMBL/GenBank/DDBJ whole genome shotgun (WGS) entry which is preliminary data.</text>
</comment>
<evidence type="ECO:0000256" key="1">
    <source>
        <dbReference type="SAM" id="MobiDB-lite"/>
    </source>
</evidence>
<dbReference type="AlphaFoldDB" id="A0A846QVL9"/>
<proteinExistence type="predicted"/>
<dbReference type="Proteomes" id="UP000580856">
    <property type="component" value="Unassembled WGS sequence"/>
</dbReference>
<organism evidence="2 3">
    <name type="scientific">Desulfobaculum xiamenense</name>
    <dbReference type="NCBI Taxonomy" id="995050"/>
    <lineage>
        <taxon>Bacteria</taxon>
        <taxon>Pseudomonadati</taxon>
        <taxon>Thermodesulfobacteriota</taxon>
        <taxon>Desulfovibrionia</taxon>
        <taxon>Desulfovibrionales</taxon>
        <taxon>Desulfovibrionaceae</taxon>
        <taxon>Desulfobaculum</taxon>
    </lineage>
</organism>
<keyword evidence="3" id="KW-1185">Reference proteome</keyword>
<evidence type="ECO:0000313" key="3">
    <source>
        <dbReference type="Proteomes" id="UP000580856"/>
    </source>
</evidence>
<sequence length="113" mass="12498">MDKALCKLARQLLAYDEASLVNLWEKYAEIVESYEPTARWEEAVVVLGMIQSVRFRNQLINHHTREMSDPGDGPAPVAPEVVRPVGAAASEGGHGGKGGKLLRFRPRQDDETV</sequence>